<dbReference type="AlphaFoldDB" id="A0A0C3M911"/>
<gene>
    <name evidence="1" type="ORF">BA92_13685</name>
    <name evidence="2" type="ORF">IE90_05005</name>
</gene>
<evidence type="ECO:0000313" key="1">
    <source>
        <dbReference type="EMBL" id="KIO42908.1"/>
    </source>
</evidence>
<keyword evidence="4" id="KW-1185">Reference proteome</keyword>
<reference evidence="1 4" key="1">
    <citation type="submission" date="2014-07" db="EMBL/GenBank/DDBJ databases">
        <title>Porphyromonadaceae bacterium OUH 308042 = ATCC BAA-2681 = DSM 28342 draft genome.</title>
        <authorList>
            <person name="Sydenham T.V."/>
            <person name="Hasman H."/>
            <person name="Justensen U.S."/>
        </authorList>
    </citation>
    <scope>NUCLEOTIDE SEQUENCE [LARGE SCALE GENOMIC DNA]</scope>
    <source>
        <strain evidence="1 4">OUH 308042</strain>
    </source>
</reference>
<comment type="caution">
    <text evidence="1">The sequence shown here is derived from an EMBL/GenBank/DDBJ whole genome shotgun (WGS) entry which is preliminary data.</text>
</comment>
<accession>A0A0C3M911</accession>
<dbReference type="EMBL" id="JPIT01000016">
    <property type="protein sequence ID" value="KIO46161.1"/>
    <property type="molecule type" value="Genomic_DNA"/>
</dbReference>
<proteinExistence type="predicted"/>
<evidence type="ECO:0000313" key="3">
    <source>
        <dbReference type="Proteomes" id="UP000031937"/>
    </source>
</evidence>
<evidence type="ECO:0000313" key="4">
    <source>
        <dbReference type="Proteomes" id="UP000031980"/>
    </source>
</evidence>
<reference evidence="2 3" key="2">
    <citation type="submission" date="2014-07" db="EMBL/GenBank/DDBJ databases">
        <title>Porphyromonadaceae bacterium OUH 334697 = ATCC BAA-2682 = DSM 28341 draft genome.</title>
        <authorList>
            <person name="Sydenham T.V."/>
            <person name="Hasman H."/>
            <person name="Justesen U.S."/>
        </authorList>
    </citation>
    <scope>NUCLEOTIDE SEQUENCE [LARGE SCALE GENOMIC DNA]</scope>
    <source>
        <strain evidence="2 3">OUH 334697</strain>
    </source>
</reference>
<evidence type="ECO:0008006" key="5">
    <source>
        <dbReference type="Google" id="ProtNLM"/>
    </source>
</evidence>
<dbReference type="InterPro" id="IPR032183">
    <property type="entry name" value="PKD-like"/>
</dbReference>
<dbReference type="OrthoDB" id="1096456at2"/>
<dbReference type="Proteomes" id="UP000031980">
    <property type="component" value="Unassembled WGS sequence"/>
</dbReference>
<dbReference type="PROSITE" id="PS51257">
    <property type="entry name" value="PROKAR_LIPOPROTEIN"/>
    <property type="match status" value="1"/>
</dbReference>
<organism evidence="1 4">
    <name type="scientific">Sanguibacteroides justesenii</name>
    <dbReference type="NCBI Taxonomy" id="1547597"/>
    <lineage>
        <taxon>Bacteria</taxon>
        <taxon>Pseudomonadati</taxon>
        <taxon>Bacteroidota</taxon>
        <taxon>Bacteroidia</taxon>
        <taxon>Bacteroidales</taxon>
        <taxon>Porphyromonadaceae</taxon>
        <taxon>Sanguibacteroides</taxon>
    </lineage>
</organism>
<dbReference type="EMBL" id="JPIU01000049">
    <property type="protein sequence ID" value="KIO42908.1"/>
    <property type="molecule type" value="Genomic_DNA"/>
</dbReference>
<sequence length="551" mass="62014">MKNNVLWIVIVFLVVGCLDDKSNYDYKDINDFDNWQNVGVKNVQSSYTLYPGESVTLEPKVRFSIDTLNPDATYAWYIEKDKKLTKVCDQLFYTHEATTIGDYTLVLTAIDNKTGVTFSEDIGIEVVSPWKNGWMVLSKGGSGESQLSVIRSKKQSKFVVDVETGKEKRVDTVVYVGQDINIVPNLGRGPRKLVENFIYEEYTSDIELQDEVMVLQASGPVELNGNDLSVVGMAKDEFFDGIPGSFDPVNAALSWGGKWLLNSDNYVYGATMSVATDLHSGRYFGEPIFNGKKIKQLLPYWKASPYGNIAVIGIDENNTFFGIVDQCSVKDYYENDFTIVAGGNYTGSFMELGSLKGADESLFKNINGEYIFHAWEDNPRNKGPYISILKRGNSYYWHNYTFELDGYRYKPGMKMIVSKSKSGILDASVMNGYQAASVLPWKKLLMIASGNTLYGFDYIRSIPGLVQMLNAPTYGSEIVDIAVKDYNSDKNNAHLAVALKSGEIYVYEVKYDKKEETVELLEIYHKEGFGEIVDLEYKFGSGTRPRANYLY</sequence>
<dbReference type="RefSeq" id="WP_041502781.1">
    <property type="nucleotide sequence ID" value="NZ_JPIT01000016.1"/>
</dbReference>
<protein>
    <recommendedName>
        <fullName evidence="5">PKD domain-containing protein</fullName>
    </recommendedName>
</protein>
<evidence type="ECO:0000313" key="2">
    <source>
        <dbReference type="EMBL" id="KIO46161.1"/>
    </source>
</evidence>
<dbReference type="Pfam" id="PF16407">
    <property type="entry name" value="PKD_2"/>
    <property type="match status" value="1"/>
</dbReference>
<name>A0A0C3M911_9PORP</name>
<dbReference type="Proteomes" id="UP000031937">
    <property type="component" value="Unassembled WGS sequence"/>
</dbReference>